<dbReference type="GO" id="GO:0160151">
    <property type="term" value="F:tRNA pseudouridine(32) synthase activity"/>
    <property type="evidence" value="ECO:0007669"/>
    <property type="project" value="UniProtKB-EC"/>
</dbReference>
<proteinExistence type="predicted"/>
<feature type="domain" description="Pseudouridine synthase RsuA/RluA-like" evidence="1">
    <location>
        <begin position="52"/>
        <end position="206"/>
    </location>
</feature>
<dbReference type="EMBL" id="VSSQ01007691">
    <property type="protein sequence ID" value="MPM36698.1"/>
    <property type="molecule type" value="Genomic_DNA"/>
</dbReference>
<evidence type="ECO:0000313" key="2">
    <source>
        <dbReference type="EMBL" id="MPM36698.1"/>
    </source>
</evidence>
<dbReference type="InterPro" id="IPR006224">
    <property type="entry name" value="PsdUridine_synth_RluA-like_CS"/>
</dbReference>
<dbReference type="InterPro" id="IPR006145">
    <property type="entry name" value="PsdUridine_synth_RsuA/RluA"/>
</dbReference>
<dbReference type="Gene3D" id="3.30.2350.10">
    <property type="entry name" value="Pseudouridine synthase"/>
    <property type="match status" value="1"/>
</dbReference>
<reference evidence="2" key="1">
    <citation type="submission" date="2019-08" db="EMBL/GenBank/DDBJ databases">
        <authorList>
            <person name="Kucharzyk K."/>
            <person name="Murdoch R.W."/>
            <person name="Higgins S."/>
            <person name="Loffler F."/>
        </authorList>
    </citation>
    <scope>NUCLEOTIDE SEQUENCE</scope>
</reference>
<dbReference type="InterPro" id="IPR050188">
    <property type="entry name" value="RluA_PseudoU_synthase"/>
</dbReference>
<dbReference type="SUPFAM" id="SSF55120">
    <property type="entry name" value="Pseudouridine synthase"/>
    <property type="match status" value="1"/>
</dbReference>
<gene>
    <name evidence="2" type="primary">rluA_3</name>
    <name evidence="2" type="ORF">SDC9_83300</name>
</gene>
<dbReference type="CDD" id="cd02869">
    <property type="entry name" value="PseudoU_synth_RluA_like"/>
    <property type="match status" value="1"/>
</dbReference>
<protein>
    <submittedName>
        <fullName evidence="2">Ribosomal large subunit pseudouridine synthase A</fullName>
        <ecNumber evidence="2">5.4.99.28</ecNumber>
    </submittedName>
</protein>
<sequence>MRPVSMAEFFFGNETADHKRTHLEFYGPCDEKCKPILERMLGLDIVYQDEELVVVNKPAHLLSVPGRGEEKQDCIESRVRALFPQAPLQCAVHRLDMDTSGLLVLALTKHAHRALSLQFQNQSVDKQYVALLEGVLSSESGVITLPFRLDVENRPRQIYDELQGKWGTTRYKRLAVERLDNGMLVTRVLFTPHSGRTHQLRLHSSHPKGLGLPILGDRLYGTGMETRLHLHAQSLSFTHPTHNNRLHFMTKVPF</sequence>
<keyword evidence="2" id="KW-0413">Isomerase</keyword>
<dbReference type="EC" id="5.4.99.28" evidence="2"/>
<dbReference type="Pfam" id="PF00849">
    <property type="entry name" value="PseudoU_synth_2"/>
    <property type="match status" value="1"/>
</dbReference>
<comment type="caution">
    <text evidence="2">The sequence shown here is derived from an EMBL/GenBank/DDBJ whole genome shotgun (WGS) entry which is preliminary data.</text>
</comment>
<dbReference type="InterPro" id="IPR020103">
    <property type="entry name" value="PsdUridine_synth_cat_dom_sf"/>
</dbReference>
<dbReference type="PANTHER" id="PTHR21600">
    <property type="entry name" value="MITOCHONDRIAL RNA PSEUDOURIDINE SYNTHASE"/>
    <property type="match status" value="1"/>
</dbReference>
<organism evidence="2">
    <name type="scientific">bioreactor metagenome</name>
    <dbReference type="NCBI Taxonomy" id="1076179"/>
    <lineage>
        <taxon>unclassified sequences</taxon>
        <taxon>metagenomes</taxon>
        <taxon>ecological metagenomes</taxon>
    </lineage>
</organism>
<dbReference type="PANTHER" id="PTHR21600:SF89">
    <property type="entry name" value="RIBOSOMAL LARGE SUBUNIT PSEUDOURIDINE SYNTHASE A"/>
    <property type="match status" value="1"/>
</dbReference>
<dbReference type="AlphaFoldDB" id="A0A644Z8U0"/>
<accession>A0A644Z8U0</accession>
<dbReference type="GO" id="GO:0000455">
    <property type="term" value="P:enzyme-directed rRNA pseudouridine synthesis"/>
    <property type="evidence" value="ECO:0007669"/>
    <property type="project" value="TreeGrafter"/>
</dbReference>
<evidence type="ECO:0000259" key="1">
    <source>
        <dbReference type="Pfam" id="PF00849"/>
    </source>
</evidence>
<dbReference type="GO" id="GO:0003723">
    <property type="term" value="F:RNA binding"/>
    <property type="evidence" value="ECO:0007669"/>
    <property type="project" value="InterPro"/>
</dbReference>
<name>A0A644Z8U0_9ZZZZ</name>
<dbReference type="PROSITE" id="PS01129">
    <property type="entry name" value="PSI_RLU"/>
    <property type="match status" value="1"/>
</dbReference>